<protein>
    <recommendedName>
        <fullName evidence="3">NADH-ubiquinone oxidoreductase chain 4L</fullName>
    </recommendedName>
    <alternativeName>
        <fullName evidence="9">NADH dehydrogenase subunit 4L</fullName>
    </alternativeName>
</protein>
<evidence type="ECO:0000256" key="4">
    <source>
        <dbReference type="ARBA" id="ARBA00022692"/>
    </source>
</evidence>
<evidence type="ECO:0000256" key="1">
    <source>
        <dbReference type="ARBA" id="ARBA00004141"/>
    </source>
</evidence>
<evidence type="ECO:0000256" key="9">
    <source>
        <dbReference type="ARBA" id="ARBA00031586"/>
    </source>
</evidence>
<feature type="transmembrane region" description="Helical" evidence="11">
    <location>
        <begin position="55"/>
        <end position="75"/>
    </location>
</feature>
<dbReference type="GO" id="GO:0008137">
    <property type="term" value="F:NADH dehydrogenase (ubiquinone) activity"/>
    <property type="evidence" value="ECO:0007669"/>
    <property type="project" value="UniProtKB-EC"/>
</dbReference>
<evidence type="ECO:0000313" key="12">
    <source>
        <dbReference type="EMBL" id="ANJ04204.1"/>
    </source>
</evidence>
<comment type="subcellular location">
    <subcellularLocation>
        <location evidence="1">Membrane</location>
        <topology evidence="1">Multi-pass membrane protein</topology>
    </subcellularLocation>
</comment>
<evidence type="ECO:0000256" key="11">
    <source>
        <dbReference type="SAM" id="Phobius"/>
    </source>
</evidence>
<evidence type="ECO:0000256" key="5">
    <source>
        <dbReference type="ARBA" id="ARBA00022967"/>
    </source>
</evidence>
<keyword evidence="6 11" id="KW-1133">Transmembrane helix</keyword>
<dbReference type="InterPro" id="IPR039428">
    <property type="entry name" value="NUOK/Mnh_C1-like"/>
</dbReference>
<sequence length="92" mass="10574">MYYLVFFIGLLSGFWIYCSTREHLLSVLMSLEYLALIMFLVFIISFSGGSLYYSFMYLIMAACEGALGLSILINMNRTHGGDYFKSFNLFLV</sequence>
<evidence type="ECO:0000256" key="2">
    <source>
        <dbReference type="ARBA" id="ARBA00010519"/>
    </source>
</evidence>
<dbReference type="EMBL" id="KT985987">
    <property type="protein sequence ID" value="ANJ04204.1"/>
    <property type="molecule type" value="Genomic_DNA"/>
</dbReference>
<dbReference type="Pfam" id="PF00420">
    <property type="entry name" value="Oxidored_q2"/>
    <property type="match status" value="1"/>
</dbReference>
<comment type="similarity">
    <text evidence="2">Belongs to the complex I subunit 4L family.</text>
</comment>
<proteinExistence type="inferred from homology"/>
<evidence type="ECO:0000256" key="6">
    <source>
        <dbReference type="ARBA" id="ARBA00022989"/>
    </source>
</evidence>
<evidence type="ECO:0000256" key="8">
    <source>
        <dbReference type="ARBA" id="ARBA00023136"/>
    </source>
</evidence>
<organism evidence="12">
    <name type="scientific">Orchesella cincta</name>
    <name type="common">Springtail</name>
    <name type="synonym">Podura cincta</name>
    <dbReference type="NCBI Taxonomy" id="48709"/>
    <lineage>
        <taxon>Eukaryota</taxon>
        <taxon>Metazoa</taxon>
        <taxon>Ecdysozoa</taxon>
        <taxon>Arthropoda</taxon>
        <taxon>Hexapoda</taxon>
        <taxon>Collembola</taxon>
        <taxon>Entomobryomorpha</taxon>
        <taxon>Entomobryoidea</taxon>
        <taxon>Orchesellidae</taxon>
        <taxon>Orchesellinae</taxon>
        <taxon>Orchesella</taxon>
    </lineage>
</organism>
<dbReference type="Gene3D" id="1.10.287.3510">
    <property type="match status" value="1"/>
</dbReference>
<evidence type="ECO:0000256" key="10">
    <source>
        <dbReference type="ARBA" id="ARBA00049551"/>
    </source>
</evidence>
<geneLocation type="mitochondrion" evidence="12"/>
<gene>
    <name evidence="12" type="primary">nad4l</name>
</gene>
<keyword evidence="5" id="KW-1278">Translocase</keyword>
<evidence type="ECO:0000256" key="3">
    <source>
        <dbReference type="ARBA" id="ARBA00016612"/>
    </source>
</evidence>
<feature type="transmembrane region" description="Helical" evidence="11">
    <location>
        <begin position="28"/>
        <end position="48"/>
    </location>
</feature>
<keyword evidence="8 11" id="KW-0472">Membrane</keyword>
<keyword evidence="7" id="KW-0520">NAD</keyword>
<comment type="catalytic activity">
    <reaction evidence="10">
        <text>a ubiquinone + NADH + 5 H(+)(in) = a ubiquinol + NAD(+) + 4 H(+)(out)</text>
        <dbReference type="Rhea" id="RHEA:29091"/>
        <dbReference type="Rhea" id="RHEA-COMP:9565"/>
        <dbReference type="Rhea" id="RHEA-COMP:9566"/>
        <dbReference type="ChEBI" id="CHEBI:15378"/>
        <dbReference type="ChEBI" id="CHEBI:16389"/>
        <dbReference type="ChEBI" id="CHEBI:17976"/>
        <dbReference type="ChEBI" id="CHEBI:57540"/>
        <dbReference type="ChEBI" id="CHEBI:57945"/>
        <dbReference type="EC" id="7.1.1.2"/>
    </reaction>
</comment>
<keyword evidence="4 11" id="KW-0812">Transmembrane</keyword>
<dbReference type="GO" id="GO:0016020">
    <property type="term" value="C:membrane"/>
    <property type="evidence" value="ECO:0007669"/>
    <property type="project" value="UniProtKB-SubCell"/>
</dbReference>
<keyword evidence="12" id="KW-0496">Mitochondrion</keyword>
<accession>A0A1L2E044</accession>
<reference evidence="12" key="1">
    <citation type="submission" date="2015-10" db="EMBL/GenBank/DDBJ databases">
        <title>Draft genome of the ecotoxicological model organism Ochesella cincta.</title>
        <authorList>
            <person name="Faddeeva A."/>
            <person name="Derks M.F.L."/>
            <person name="Anvar Y."/>
            <person name="Kraaijeveld K."/>
            <person name="Smit S."/>
            <person name="Straalen N.V."/>
            <person name="Roelofs D."/>
        </authorList>
    </citation>
    <scope>NUCLEOTIDE SEQUENCE</scope>
</reference>
<evidence type="ECO:0000256" key="7">
    <source>
        <dbReference type="ARBA" id="ARBA00023027"/>
    </source>
</evidence>
<name>A0A1L2E044_ORCCI</name>
<dbReference type="AlphaFoldDB" id="A0A1L2E044"/>